<feature type="region of interest" description="Disordered" evidence="1">
    <location>
        <begin position="1"/>
        <end position="33"/>
    </location>
</feature>
<sequence length="64" mass="6900">MCDAIAHLSSHRSKDANSQDNSGNANDATGRECPVRKFHEETLGGGIGFWLVGVPNLPHANNKR</sequence>
<dbReference type="EMBL" id="CAFBMB010000049">
    <property type="protein sequence ID" value="CAB4898444.1"/>
    <property type="molecule type" value="Genomic_DNA"/>
</dbReference>
<reference evidence="2" key="1">
    <citation type="submission" date="2020-05" db="EMBL/GenBank/DDBJ databases">
        <authorList>
            <person name="Chiriac C."/>
            <person name="Salcher M."/>
            <person name="Ghai R."/>
            <person name="Kavagutti S V."/>
        </authorList>
    </citation>
    <scope>NUCLEOTIDE SEQUENCE</scope>
</reference>
<evidence type="ECO:0000256" key="1">
    <source>
        <dbReference type="SAM" id="MobiDB-lite"/>
    </source>
</evidence>
<dbReference type="AlphaFoldDB" id="A0A6J7FWJ4"/>
<protein>
    <submittedName>
        <fullName evidence="2">Unannotated protein</fullName>
    </submittedName>
</protein>
<accession>A0A6J7FWJ4</accession>
<evidence type="ECO:0000313" key="2">
    <source>
        <dbReference type="EMBL" id="CAB4898444.1"/>
    </source>
</evidence>
<organism evidence="2">
    <name type="scientific">freshwater metagenome</name>
    <dbReference type="NCBI Taxonomy" id="449393"/>
    <lineage>
        <taxon>unclassified sequences</taxon>
        <taxon>metagenomes</taxon>
        <taxon>ecological metagenomes</taxon>
    </lineage>
</organism>
<feature type="compositionally biased region" description="Polar residues" evidence="1">
    <location>
        <begin position="18"/>
        <end position="27"/>
    </location>
</feature>
<proteinExistence type="predicted"/>
<gene>
    <name evidence="2" type="ORF">UFOPK3516_00810</name>
</gene>
<name>A0A6J7FWJ4_9ZZZZ</name>